<keyword evidence="2" id="KW-1185">Reference proteome</keyword>
<dbReference type="EMBL" id="CAJPVJ010000148">
    <property type="protein sequence ID" value="CAG2161473.1"/>
    <property type="molecule type" value="Genomic_DNA"/>
</dbReference>
<sequence length="130" mass="14753">MTKSFNQDTIINKTDNKMNCKLMAVLVVMAVMASVWADVSNVSVEDIQEHQFYAHLNGSYCYSSPLKSSTGSDNYYRTCWKEHQFYAHLNGSYCYSSPLKCSWPSLLIMSCTTFQTQPAQTMTFTVIIAI</sequence>
<protein>
    <submittedName>
        <fullName evidence="1">Uncharacterized protein</fullName>
    </submittedName>
</protein>
<evidence type="ECO:0000313" key="1">
    <source>
        <dbReference type="EMBL" id="CAD7637888.1"/>
    </source>
</evidence>
<dbReference type="AlphaFoldDB" id="A0A7R9LBW6"/>
<evidence type="ECO:0000313" key="2">
    <source>
        <dbReference type="Proteomes" id="UP000728032"/>
    </source>
</evidence>
<dbReference type="EMBL" id="OC914973">
    <property type="protein sequence ID" value="CAD7637888.1"/>
    <property type="molecule type" value="Genomic_DNA"/>
</dbReference>
<proteinExistence type="predicted"/>
<dbReference type="OrthoDB" id="6535626at2759"/>
<reference evidence="1" key="1">
    <citation type="submission" date="2020-11" db="EMBL/GenBank/DDBJ databases">
        <authorList>
            <person name="Tran Van P."/>
        </authorList>
    </citation>
    <scope>NUCLEOTIDE SEQUENCE</scope>
</reference>
<accession>A0A7R9LBW6</accession>
<name>A0A7R9LBW6_9ACAR</name>
<gene>
    <name evidence="1" type="ORF">ONB1V03_LOCUS1080</name>
</gene>
<dbReference type="Proteomes" id="UP000728032">
    <property type="component" value="Unassembled WGS sequence"/>
</dbReference>
<organism evidence="1">
    <name type="scientific">Oppiella nova</name>
    <dbReference type="NCBI Taxonomy" id="334625"/>
    <lineage>
        <taxon>Eukaryota</taxon>
        <taxon>Metazoa</taxon>
        <taxon>Ecdysozoa</taxon>
        <taxon>Arthropoda</taxon>
        <taxon>Chelicerata</taxon>
        <taxon>Arachnida</taxon>
        <taxon>Acari</taxon>
        <taxon>Acariformes</taxon>
        <taxon>Sarcoptiformes</taxon>
        <taxon>Oribatida</taxon>
        <taxon>Brachypylina</taxon>
        <taxon>Oppioidea</taxon>
        <taxon>Oppiidae</taxon>
        <taxon>Oppiella</taxon>
    </lineage>
</organism>